<feature type="transmembrane region" description="Helical" evidence="1">
    <location>
        <begin position="35"/>
        <end position="61"/>
    </location>
</feature>
<reference evidence="3" key="2">
    <citation type="journal article" date="2021" name="PeerJ">
        <title>Extensive microbial diversity within the chicken gut microbiome revealed by metagenomics and culture.</title>
        <authorList>
            <person name="Gilroy R."/>
            <person name="Ravi A."/>
            <person name="Getino M."/>
            <person name="Pursley I."/>
            <person name="Horton D.L."/>
            <person name="Alikhan N.F."/>
            <person name="Baker D."/>
            <person name="Gharbi K."/>
            <person name="Hall N."/>
            <person name="Watson M."/>
            <person name="Adriaenssens E.M."/>
            <person name="Foster-Nyarko E."/>
            <person name="Jarju S."/>
            <person name="Secka A."/>
            <person name="Antonio M."/>
            <person name="Oren A."/>
            <person name="Chaudhuri R.R."/>
            <person name="La Ragione R."/>
            <person name="Hildebrand F."/>
            <person name="Pallen M.J."/>
        </authorList>
    </citation>
    <scope>NUCLEOTIDE SEQUENCE</scope>
    <source>
        <strain evidence="3">ChiBcolR7-354</strain>
    </source>
</reference>
<sequence length="173" mass="19977">MKYTIDFAILALLYAFVFFRKWSSKGRDILLVNTLMYVYLSFVLYFTLMPVIASIPSILSHAYIPMNLVPFIDVLESRGDFFRQVVLNIIMTIPFGFLFPLTKNRNGKFLRTVFFCFLMSFGIEILQPLINDFRSSDITDLITNVIGGVIGYVLFVFFKPVTFCILDNLKTGR</sequence>
<feature type="domain" description="VanZ-like" evidence="2">
    <location>
        <begin position="37"/>
        <end position="158"/>
    </location>
</feature>
<keyword evidence="1" id="KW-1133">Transmembrane helix</keyword>
<evidence type="ECO:0000313" key="3">
    <source>
        <dbReference type="EMBL" id="HIQ78660.1"/>
    </source>
</evidence>
<evidence type="ECO:0000256" key="1">
    <source>
        <dbReference type="SAM" id="Phobius"/>
    </source>
</evidence>
<evidence type="ECO:0000313" key="4">
    <source>
        <dbReference type="Proteomes" id="UP000824262"/>
    </source>
</evidence>
<dbReference type="InterPro" id="IPR053150">
    <property type="entry name" value="Teicoplanin_resist-assoc"/>
</dbReference>
<protein>
    <submittedName>
        <fullName evidence="3">VanZ family protein</fullName>
    </submittedName>
</protein>
<reference evidence="3" key="1">
    <citation type="submission" date="2020-10" db="EMBL/GenBank/DDBJ databases">
        <authorList>
            <person name="Gilroy R."/>
        </authorList>
    </citation>
    <scope>NUCLEOTIDE SEQUENCE</scope>
    <source>
        <strain evidence="3">ChiBcolR7-354</strain>
    </source>
</reference>
<keyword evidence="1" id="KW-0812">Transmembrane</keyword>
<dbReference type="Proteomes" id="UP000824262">
    <property type="component" value="Unassembled WGS sequence"/>
</dbReference>
<name>A0A9D0ZDM4_9FIRM</name>
<feature type="transmembrane region" description="Helical" evidence="1">
    <location>
        <begin position="142"/>
        <end position="166"/>
    </location>
</feature>
<dbReference type="InterPro" id="IPR006976">
    <property type="entry name" value="VanZ-like"/>
</dbReference>
<keyword evidence="1" id="KW-0472">Membrane</keyword>
<dbReference type="PANTHER" id="PTHR36834">
    <property type="entry name" value="MEMBRANE PROTEIN-RELATED"/>
    <property type="match status" value="1"/>
</dbReference>
<dbReference type="AlphaFoldDB" id="A0A9D0ZDM4"/>
<dbReference type="EMBL" id="DVGA01000052">
    <property type="protein sequence ID" value="HIQ78660.1"/>
    <property type="molecule type" value="Genomic_DNA"/>
</dbReference>
<dbReference type="Pfam" id="PF04892">
    <property type="entry name" value="VanZ"/>
    <property type="match status" value="1"/>
</dbReference>
<organism evidence="3 4">
    <name type="scientific">Candidatus Scatomorpha intestinavium</name>
    <dbReference type="NCBI Taxonomy" id="2840922"/>
    <lineage>
        <taxon>Bacteria</taxon>
        <taxon>Bacillati</taxon>
        <taxon>Bacillota</taxon>
        <taxon>Clostridia</taxon>
        <taxon>Eubacteriales</taxon>
        <taxon>Candidatus Scatomorpha</taxon>
    </lineage>
</organism>
<dbReference type="PANTHER" id="PTHR36834:SF1">
    <property type="entry name" value="INTEGRAL MEMBRANE PROTEIN"/>
    <property type="match status" value="1"/>
</dbReference>
<gene>
    <name evidence="3" type="ORF">IAB77_05310</name>
</gene>
<feature type="transmembrane region" description="Helical" evidence="1">
    <location>
        <begin position="81"/>
        <end position="102"/>
    </location>
</feature>
<evidence type="ECO:0000259" key="2">
    <source>
        <dbReference type="Pfam" id="PF04892"/>
    </source>
</evidence>
<accession>A0A9D0ZDM4</accession>
<proteinExistence type="predicted"/>
<feature type="transmembrane region" description="Helical" evidence="1">
    <location>
        <begin position="6"/>
        <end position="23"/>
    </location>
</feature>
<comment type="caution">
    <text evidence="3">The sequence shown here is derived from an EMBL/GenBank/DDBJ whole genome shotgun (WGS) entry which is preliminary data.</text>
</comment>
<feature type="transmembrane region" description="Helical" evidence="1">
    <location>
        <begin position="109"/>
        <end position="130"/>
    </location>
</feature>